<dbReference type="EMBL" id="CAFBPE010000017">
    <property type="protein sequence ID" value="CAB5002476.1"/>
    <property type="molecule type" value="Genomic_DNA"/>
</dbReference>
<keyword evidence="2" id="KW-0378">Hydrolase</keyword>
<evidence type="ECO:0000256" key="2">
    <source>
        <dbReference type="ARBA" id="ARBA00022801"/>
    </source>
</evidence>
<organism evidence="4">
    <name type="scientific">freshwater metagenome</name>
    <dbReference type="NCBI Taxonomy" id="449393"/>
    <lineage>
        <taxon>unclassified sequences</taxon>
        <taxon>metagenomes</taxon>
        <taxon>ecological metagenomes</taxon>
    </lineage>
</organism>
<dbReference type="SUPFAM" id="SSF56601">
    <property type="entry name" value="beta-lactamase/transpeptidase-like"/>
    <property type="match status" value="1"/>
</dbReference>
<dbReference type="PRINTS" id="PR00922">
    <property type="entry name" value="DADACBPTASE3"/>
</dbReference>
<reference evidence="4" key="1">
    <citation type="submission" date="2020-05" db="EMBL/GenBank/DDBJ databases">
        <authorList>
            <person name="Chiriac C."/>
            <person name="Salcher M."/>
            <person name="Ghai R."/>
            <person name="Kavagutti S V."/>
        </authorList>
    </citation>
    <scope>NUCLEOTIDE SEQUENCE</scope>
</reference>
<dbReference type="PANTHER" id="PTHR30023:SF0">
    <property type="entry name" value="PENICILLIN-SENSITIVE CARBOXYPEPTIDASE A"/>
    <property type="match status" value="1"/>
</dbReference>
<evidence type="ECO:0000313" key="4">
    <source>
        <dbReference type="EMBL" id="CAB5002476.1"/>
    </source>
</evidence>
<accession>A0A6J7PAT0</accession>
<dbReference type="PANTHER" id="PTHR30023">
    <property type="entry name" value="D-ALANYL-D-ALANINE CARBOXYPEPTIDASE"/>
    <property type="match status" value="1"/>
</dbReference>
<dbReference type="EMBL" id="CAFBQN010000038">
    <property type="protein sequence ID" value="CAB5057107.1"/>
    <property type="molecule type" value="Genomic_DNA"/>
</dbReference>
<sequence>MRNKLFFAALAITTALSALPAQAVLSAASIPAVFDEFLKLPALANPAVVLIDGISGEVVYEKNSFSQRKPASVMKIFSAASALTYLEPEKIFTTQMWLSDQPKTLVIQGTLDPWISLSHSVARKMERESLPYLAFNAMSAIKKSNGGSLKNIRVEYAGLYSQDVANLKAFWAKRGFKPVMKAVTSSKALLDSSEFIVGDESPQLSEILDYTLKWSDNLLAERLARLSSQAAGYPLNDFGVQLTFEQLLNGFDIDSTKLIAVDASGLSKENRITANMLGQLLFKLHNNPKYQLLYDSLPVGGVSGTLRYRFLTTAPSAIGLVRAKTGTLNGTVTLAGYVEATDREYIFVTLADEIPRGTRSSDKARAAIDRLLGRIAAPNIPAEISEATPAP</sequence>
<dbReference type="GO" id="GO:0000270">
    <property type="term" value="P:peptidoglycan metabolic process"/>
    <property type="evidence" value="ECO:0007669"/>
    <property type="project" value="TreeGrafter"/>
</dbReference>
<dbReference type="Gene3D" id="3.40.710.10">
    <property type="entry name" value="DD-peptidase/beta-lactamase superfamily"/>
    <property type="match status" value="2"/>
</dbReference>
<evidence type="ECO:0000256" key="1">
    <source>
        <dbReference type="ARBA" id="ARBA00006096"/>
    </source>
</evidence>
<gene>
    <name evidence="3" type="ORF">UFOPK2837_00632</name>
    <name evidence="4" type="ORF">UFOPK4065_00388</name>
    <name evidence="5" type="ORF">UFOPK4319_00651</name>
</gene>
<proteinExistence type="inferred from homology"/>
<dbReference type="InterPro" id="IPR012338">
    <property type="entry name" value="Beta-lactam/transpept-like"/>
</dbReference>
<dbReference type="InterPro" id="IPR000667">
    <property type="entry name" value="Peptidase_S13"/>
</dbReference>
<dbReference type="GO" id="GO:0004185">
    <property type="term" value="F:serine-type carboxypeptidase activity"/>
    <property type="evidence" value="ECO:0007669"/>
    <property type="project" value="InterPro"/>
</dbReference>
<name>A0A6J7PAT0_9ZZZZ</name>
<dbReference type="GO" id="GO:0006508">
    <property type="term" value="P:proteolysis"/>
    <property type="evidence" value="ECO:0007669"/>
    <property type="project" value="InterPro"/>
</dbReference>
<evidence type="ECO:0000313" key="5">
    <source>
        <dbReference type="EMBL" id="CAB5057107.1"/>
    </source>
</evidence>
<protein>
    <submittedName>
        <fullName evidence="4">Unannotated protein</fullName>
    </submittedName>
</protein>
<dbReference type="EMBL" id="CAEZZF010000042">
    <property type="protein sequence ID" value="CAB4751684.1"/>
    <property type="molecule type" value="Genomic_DNA"/>
</dbReference>
<comment type="similarity">
    <text evidence="1">Belongs to the peptidase S13 family.</text>
</comment>
<evidence type="ECO:0000313" key="3">
    <source>
        <dbReference type="EMBL" id="CAB4751684.1"/>
    </source>
</evidence>
<dbReference type="AlphaFoldDB" id="A0A6J7PAT0"/>
<dbReference type="Pfam" id="PF02113">
    <property type="entry name" value="Peptidase_S13"/>
    <property type="match status" value="2"/>
</dbReference>